<organism evidence="1 2">
    <name type="scientific">Dongia sedimenti</name>
    <dbReference type="NCBI Taxonomy" id="3064282"/>
    <lineage>
        <taxon>Bacteria</taxon>
        <taxon>Pseudomonadati</taxon>
        <taxon>Pseudomonadota</taxon>
        <taxon>Alphaproteobacteria</taxon>
        <taxon>Rhodospirillales</taxon>
        <taxon>Dongiaceae</taxon>
        <taxon>Dongia</taxon>
    </lineage>
</organism>
<dbReference type="Proteomes" id="UP001230156">
    <property type="component" value="Unassembled WGS sequence"/>
</dbReference>
<dbReference type="NCBIfam" id="TIGR00099">
    <property type="entry name" value="Cof-subfamily"/>
    <property type="match status" value="1"/>
</dbReference>
<protein>
    <submittedName>
        <fullName evidence="1">Cof-type HAD-IIB family hydrolase</fullName>
        <ecNumber evidence="1">3.1.3.-</ecNumber>
    </submittedName>
</protein>
<proteinExistence type="predicted"/>
<dbReference type="RefSeq" id="WP_379956032.1">
    <property type="nucleotide sequence ID" value="NZ_JAUYVI010000004.1"/>
</dbReference>
<dbReference type="NCBIfam" id="TIGR01484">
    <property type="entry name" value="HAD-SF-IIB"/>
    <property type="match status" value="1"/>
</dbReference>
<reference evidence="2" key="1">
    <citation type="submission" date="2023-08" db="EMBL/GenBank/DDBJ databases">
        <title>Rhodospirillaceae gen. nov., a novel taxon isolated from the Yangtze River Yuezi River estuary sludge.</title>
        <authorList>
            <person name="Ruan L."/>
        </authorList>
    </citation>
    <scope>NUCLEOTIDE SEQUENCE [LARGE SCALE GENOMIC DNA]</scope>
    <source>
        <strain evidence="2">R-7</strain>
    </source>
</reference>
<dbReference type="Pfam" id="PF08282">
    <property type="entry name" value="Hydrolase_3"/>
    <property type="match status" value="1"/>
</dbReference>
<accession>A0ABU0YLG6</accession>
<keyword evidence="2" id="KW-1185">Reference proteome</keyword>
<dbReference type="SFLD" id="SFLDG01140">
    <property type="entry name" value="C2.B:_Phosphomannomutase_and_P"/>
    <property type="match status" value="1"/>
</dbReference>
<dbReference type="CDD" id="cd07516">
    <property type="entry name" value="HAD_Pase"/>
    <property type="match status" value="1"/>
</dbReference>
<dbReference type="EC" id="3.1.3.-" evidence="1"/>
<dbReference type="EMBL" id="JAUYVI010000004">
    <property type="protein sequence ID" value="MDQ7248555.1"/>
    <property type="molecule type" value="Genomic_DNA"/>
</dbReference>
<dbReference type="InterPro" id="IPR036412">
    <property type="entry name" value="HAD-like_sf"/>
</dbReference>
<dbReference type="InterPro" id="IPR006379">
    <property type="entry name" value="HAD-SF_hydro_IIB"/>
</dbReference>
<comment type="caution">
    <text evidence="1">The sequence shown here is derived from an EMBL/GenBank/DDBJ whole genome shotgun (WGS) entry which is preliminary data.</text>
</comment>
<keyword evidence="1" id="KW-0378">Hydrolase</keyword>
<dbReference type="Gene3D" id="3.30.1240.10">
    <property type="match status" value="1"/>
</dbReference>
<dbReference type="Gene3D" id="3.40.50.1000">
    <property type="entry name" value="HAD superfamily/HAD-like"/>
    <property type="match status" value="1"/>
</dbReference>
<gene>
    <name evidence="1" type="ORF">Q8A70_12795</name>
</gene>
<evidence type="ECO:0000313" key="1">
    <source>
        <dbReference type="EMBL" id="MDQ7248555.1"/>
    </source>
</evidence>
<dbReference type="PANTHER" id="PTHR10000:SF8">
    <property type="entry name" value="HAD SUPERFAMILY HYDROLASE-LIKE, TYPE 3"/>
    <property type="match status" value="1"/>
</dbReference>
<name>A0ABU0YLG6_9PROT</name>
<dbReference type="SUPFAM" id="SSF56784">
    <property type="entry name" value="HAD-like"/>
    <property type="match status" value="1"/>
</dbReference>
<dbReference type="PANTHER" id="PTHR10000">
    <property type="entry name" value="PHOSPHOSERINE PHOSPHATASE"/>
    <property type="match status" value="1"/>
</dbReference>
<evidence type="ECO:0000313" key="2">
    <source>
        <dbReference type="Proteomes" id="UP001230156"/>
    </source>
</evidence>
<sequence>MTEVPIDLIASDLDGTLLRHDGSLSPRTVAAVQAAVAAGFKMVLASGRPPRTVQPIADQLGLKGLAVCSNGAILYDLDRQEVISHAHVPQEALRDIITRLREREPSVSFATEHGHHVGTEPQFPRPDTWVSGIAPKIGDIDTLTADAVVKLAIHHPDQAVETLAALVRAVVGNELSVTFSGMHFVEVAAAGVSKALGLARVCERLGVDPKRVVAFGDMPNDLAMLAFVGRGVAVGNAHPDVMAEGHETTGTNDEDGVAQVIESLVAARAHKVSA</sequence>
<dbReference type="InterPro" id="IPR000150">
    <property type="entry name" value="Cof"/>
</dbReference>
<dbReference type="SFLD" id="SFLDS00003">
    <property type="entry name" value="Haloacid_Dehalogenase"/>
    <property type="match status" value="1"/>
</dbReference>
<dbReference type="GO" id="GO:0016787">
    <property type="term" value="F:hydrolase activity"/>
    <property type="evidence" value="ECO:0007669"/>
    <property type="project" value="UniProtKB-KW"/>
</dbReference>
<dbReference type="InterPro" id="IPR023214">
    <property type="entry name" value="HAD_sf"/>
</dbReference>